<reference evidence="1" key="1">
    <citation type="journal article" date="2021" name="IMA Fungus">
        <title>Genomic characterization of three marine fungi, including Emericellopsis atlantica sp. nov. with signatures of a generalist lifestyle and marine biomass degradation.</title>
        <authorList>
            <person name="Hagestad O.C."/>
            <person name="Hou L."/>
            <person name="Andersen J.H."/>
            <person name="Hansen E.H."/>
            <person name="Altermark B."/>
            <person name="Li C."/>
            <person name="Kuhnert E."/>
            <person name="Cox R.J."/>
            <person name="Crous P.W."/>
            <person name="Spatafora J.W."/>
            <person name="Lail K."/>
            <person name="Amirebrahimi M."/>
            <person name="Lipzen A."/>
            <person name="Pangilinan J."/>
            <person name="Andreopoulos W."/>
            <person name="Hayes R.D."/>
            <person name="Ng V."/>
            <person name="Grigoriev I.V."/>
            <person name="Jackson S.A."/>
            <person name="Sutton T.D.S."/>
            <person name="Dobson A.D.W."/>
            <person name="Rama T."/>
        </authorList>
    </citation>
    <scope>NUCLEOTIDE SEQUENCE</scope>
    <source>
        <strain evidence="1">TRa3180A</strain>
    </source>
</reference>
<proteinExistence type="predicted"/>
<comment type="caution">
    <text evidence="1">The sequence shown here is derived from an EMBL/GenBank/DDBJ whole genome shotgun (WGS) entry which is preliminary data.</text>
</comment>
<keyword evidence="2" id="KW-1185">Reference proteome</keyword>
<protein>
    <submittedName>
        <fullName evidence="1">Uncharacterized protein</fullName>
    </submittedName>
</protein>
<dbReference type="Proteomes" id="UP000887226">
    <property type="component" value="Unassembled WGS sequence"/>
</dbReference>
<organism evidence="1 2">
    <name type="scientific">Calycina marina</name>
    <dbReference type="NCBI Taxonomy" id="1763456"/>
    <lineage>
        <taxon>Eukaryota</taxon>
        <taxon>Fungi</taxon>
        <taxon>Dikarya</taxon>
        <taxon>Ascomycota</taxon>
        <taxon>Pezizomycotina</taxon>
        <taxon>Leotiomycetes</taxon>
        <taxon>Helotiales</taxon>
        <taxon>Pezizellaceae</taxon>
        <taxon>Calycina</taxon>
    </lineage>
</organism>
<evidence type="ECO:0000313" key="1">
    <source>
        <dbReference type="EMBL" id="KAG9247480.1"/>
    </source>
</evidence>
<dbReference type="OrthoDB" id="4436466at2759"/>
<accession>A0A9P7Z8T5</accession>
<name>A0A9P7Z8T5_9HELO</name>
<evidence type="ECO:0000313" key="2">
    <source>
        <dbReference type="Proteomes" id="UP000887226"/>
    </source>
</evidence>
<sequence>MGIARTIFNSVAGTGVVGVAAWTIATRNARFVPIQANDEIFKDPAYLRNNPFKNPTTQDLCVRRVPLKNIKPQLLEKEGKLAEAFCGSVWGGLGYTYQRYYLEKKYRSDPGTANQLWERRDLQNATYDVGTQITNHFEVVTKTPNSNTVRCGDTPHNTGVRASDGLFQMSADVKEDEGVAEFGLKSVFFVGDKKIDGTSGPMPAHIEFLHRLYTKLWLETAVLRLQK</sequence>
<dbReference type="AlphaFoldDB" id="A0A9P7Z8T5"/>
<dbReference type="EMBL" id="MU253771">
    <property type="protein sequence ID" value="KAG9247480.1"/>
    <property type="molecule type" value="Genomic_DNA"/>
</dbReference>
<gene>
    <name evidence="1" type="ORF">BJ878DRAFT_539265</name>
</gene>